<dbReference type="Proteomes" id="UP000295278">
    <property type="component" value="Unassembled WGS sequence"/>
</dbReference>
<dbReference type="Gene3D" id="3.10.450.360">
    <property type="match status" value="1"/>
</dbReference>
<dbReference type="EMBL" id="SMFM01000001">
    <property type="protein sequence ID" value="TDD78851.1"/>
    <property type="molecule type" value="Genomic_DNA"/>
</dbReference>
<dbReference type="AlphaFoldDB" id="A0A4R5AZZ2"/>
<reference evidence="2 3" key="1">
    <citation type="submission" date="2019-03" db="EMBL/GenBank/DDBJ databases">
        <title>Flavobacterium AT-3-2 sp. nov., isolated from arctic soil.</title>
        <authorList>
            <person name="Chaudhary D.K."/>
        </authorList>
    </citation>
    <scope>NUCLEOTIDE SEQUENCE [LARGE SCALE GENOMIC DNA]</scope>
    <source>
        <strain evidence="2 3">AT-3-2</strain>
    </source>
</reference>
<evidence type="ECO:0000313" key="3">
    <source>
        <dbReference type="Proteomes" id="UP000295278"/>
    </source>
</evidence>
<keyword evidence="3" id="KW-1185">Reference proteome</keyword>
<dbReference type="OrthoDB" id="1428473at2"/>
<name>A0A4R5AZZ2_9FLAO</name>
<gene>
    <name evidence="2" type="ORF">E0F89_04285</name>
</gene>
<proteinExistence type="predicted"/>
<feature type="signal peptide" evidence="1">
    <location>
        <begin position="1"/>
        <end position="18"/>
    </location>
</feature>
<evidence type="ECO:0000313" key="2">
    <source>
        <dbReference type="EMBL" id="TDD78851.1"/>
    </source>
</evidence>
<comment type="caution">
    <text evidence="2">The sequence shown here is derived from an EMBL/GenBank/DDBJ whole genome shotgun (WGS) entry which is preliminary data.</text>
</comment>
<dbReference type="RefSeq" id="WP_131908594.1">
    <property type="nucleotide sequence ID" value="NZ_SMFM01000001.1"/>
</dbReference>
<dbReference type="SUPFAM" id="SSF160574">
    <property type="entry name" value="BT0923-like"/>
    <property type="match status" value="1"/>
</dbReference>
<sequence length="172" mass="19775">MKSLIILFFFSISFAVTAQVTEKGKIKIEELPGVIIKRVGTDFSIYIPDNNPDQRVKMVEEKFIAYDLGKDAEGFEEYLVVMEVSNGSLTATYNENGKLVRVVENFKNVKLPSDVIYSIYRTYPGYSIVNDRFLYTQEDGDIIKKQYNVKIKKDKDVINLVVRPNGEIIKER</sequence>
<accession>A0A4R5AZZ2</accession>
<protein>
    <recommendedName>
        <fullName evidence="4">Nicotinate-nucleotide adenylyltransferase</fullName>
    </recommendedName>
</protein>
<evidence type="ECO:0000256" key="1">
    <source>
        <dbReference type="SAM" id="SignalP"/>
    </source>
</evidence>
<keyword evidence="1" id="KW-0732">Signal</keyword>
<feature type="chain" id="PRO_5020983606" description="Nicotinate-nucleotide adenylyltransferase" evidence="1">
    <location>
        <begin position="19"/>
        <end position="172"/>
    </location>
</feature>
<organism evidence="2 3">
    <name type="scientific">Flavobacterium caseinilyticum</name>
    <dbReference type="NCBI Taxonomy" id="2541732"/>
    <lineage>
        <taxon>Bacteria</taxon>
        <taxon>Pseudomonadati</taxon>
        <taxon>Bacteroidota</taxon>
        <taxon>Flavobacteriia</taxon>
        <taxon>Flavobacteriales</taxon>
        <taxon>Flavobacteriaceae</taxon>
        <taxon>Flavobacterium</taxon>
    </lineage>
</organism>
<evidence type="ECO:0008006" key="4">
    <source>
        <dbReference type="Google" id="ProtNLM"/>
    </source>
</evidence>